<dbReference type="Proteomes" id="UP001066276">
    <property type="component" value="Chromosome 8"/>
</dbReference>
<comment type="caution">
    <text evidence="1">The sequence shown here is derived from an EMBL/GenBank/DDBJ whole genome shotgun (WGS) entry which is preliminary data.</text>
</comment>
<sequence>MAGCTVAAVRWSAQLGFPGGVVGKTPPTTGRCVGGPHRARRYFLGAPTGLPEPQVRHKLRWSYDGRTEQLRLFSSGGTVAESTQMLTRLSRRQEMQSW</sequence>
<dbReference type="AlphaFoldDB" id="A0AAV7NWJ7"/>
<evidence type="ECO:0000313" key="2">
    <source>
        <dbReference type="Proteomes" id="UP001066276"/>
    </source>
</evidence>
<keyword evidence="2" id="KW-1185">Reference proteome</keyword>
<gene>
    <name evidence="1" type="ORF">NDU88_007536</name>
</gene>
<evidence type="ECO:0000313" key="1">
    <source>
        <dbReference type="EMBL" id="KAJ1119350.1"/>
    </source>
</evidence>
<accession>A0AAV7NWJ7</accession>
<proteinExistence type="predicted"/>
<dbReference type="EMBL" id="JANPWB010000012">
    <property type="protein sequence ID" value="KAJ1119350.1"/>
    <property type="molecule type" value="Genomic_DNA"/>
</dbReference>
<organism evidence="1 2">
    <name type="scientific">Pleurodeles waltl</name>
    <name type="common">Iberian ribbed newt</name>
    <dbReference type="NCBI Taxonomy" id="8319"/>
    <lineage>
        <taxon>Eukaryota</taxon>
        <taxon>Metazoa</taxon>
        <taxon>Chordata</taxon>
        <taxon>Craniata</taxon>
        <taxon>Vertebrata</taxon>
        <taxon>Euteleostomi</taxon>
        <taxon>Amphibia</taxon>
        <taxon>Batrachia</taxon>
        <taxon>Caudata</taxon>
        <taxon>Salamandroidea</taxon>
        <taxon>Salamandridae</taxon>
        <taxon>Pleurodelinae</taxon>
        <taxon>Pleurodeles</taxon>
    </lineage>
</organism>
<reference evidence="1" key="1">
    <citation type="journal article" date="2022" name="bioRxiv">
        <title>Sequencing and chromosome-scale assembly of the giantPleurodeles waltlgenome.</title>
        <authorList>
            <person name="Brown T."/>
            <person name="Elewa A."/>
            <person name="Iarovenko S."/>
            <person name="Subramanian E."/>
            <person name="Araus A.J."/>
            <person name="Petzold A."/>
            <person name="Susuki M."/>
            <person name="Suzuki K.-i.T."/>
            <person name="Hayashi T."/>
            <person name="Toyoda A."/>
            <person name="Oliveira C."/>
            <person name="Osipova E."/>
            <person name="Leigh N.D."/>
            <person name="Simon A."/>
            <person name="Yun M.H."/>
        </authorList>
    </citation>
    <scope>NUCLEOTIDE SEQUENCE</scope>
    <source>
        <strain evidence="1">20211129_DDA</strain>
        <tissue evidence="1">Liver</tissue>
    </source>
</reference>
<name>A0AAV7NWJ7_PLEWA</name>
<protein>
    <submittedName>
        <fullName evidence="1">Uncharacterized protein</fullName>
    </submittedName>
</protein>